<dbReference type="Proteomes" id="UP001596292">
    <property type="component" value="Unassembled WGS sequence"/>
</dbReference>
<protein>
    <submittedName>
        <fullName evidence="1">Uncharacterized protein</fullName>
    </submittedName>
</protein>
<dbReference type="EMBL" id="JBHSWN010000001">
    <property type="protein sequence ID" value="MFC6791685.1"/>
    <property type="molecule type" value="Genomic_DNA"/>
</dbReference>
<comment type="caution">
    <text evidence="1">The sequence shown here is derived from an EMBL/GenBank/DDBJ whole genome shotgun (WGS) entry which is preliminary data.</text>
</comment>
<proteinExistence type="predicted"/>
<dbReference type="RefSeq" id="WP_378972808.1">
    <property type="nucleotide sequence ID" value="NZ_JBHSWN010000001.1"/>
</dbReference>
<organism evidence="1 2">
    <name type="scientific">Methylobacterium komagatae</name>
    <dbReference type="NCBI Taxonomy" id="374425"/>
    <lineage>
        <taxon>Bacteria</taxon>
        <taxon>Pseudomonadati</taxon>
        <taxon>Pseudomonadota</taxon>
        <taxon>Alphaproteobacteria</taxon>
        <taxon>Hyphomicrobiales</taxon>
        <taxon>Methylobacteriaceae</taxon>
        <taxon>Methylobacterium</taxon>
    </lineage>
</organism>
<gene>
    <name evidence="1" type="ORF">ACFQE0_20040</name>
</gene>
<accession>A0ABW2BQ30</accession>
<name>A0ABW2BQ30_9HYPH</name>
<sequence>MQRPLFDPGRRAWTAQGSRDLIQRPDPAAPVLVVRGIRLDGGEARTFIDDGSGDRTWLATGEGRGDWRIAAIAPERVTVSQRGVSYQAEFLGAPATLRPAPFADAPVALRR</sequence>
<evidence type="ECO:0000313" key="1">
    <source>
        <dbReference type="EMBL" id="MFC6791685.1"/>
    </source>
</evidence>
<evidence type="ECO:0000313" key="2">
    <source>
        <dbReference type="Proteomes" id="UP001596292"/>
    </source>
</evidence>
<keyword evidence="2" id="KW-1185">Reference proteome</keyword>
<reference evidence="2" key="1">
    <citation type="journal article" date="2019" name="Int. J. Syst. Evol. Microbiol.">
        <title>The Global Catalogue of Microorganisms (GCM) 10K type strain sequencing project: providing services to taxonomists for standard genome sequencing and annotation.</title>
        <authorList>
            <consortium name="The Broad Institute Genomics Platform"/>
            <consortium name="The Broad Institute Genome Sequencing Center for Infectious Disease"/>
            <person name="Wu L."/>
            <person name="Ma J."/>
        </authorList>
    </citation>
    <scope>NUCLEOTIDE SEQUENCE [LARGE SCALE GENOMIC DNA]</scope>
    <source>
        <strain evidence="2">CCUG 48316</strain>
    </source>
</reference>